<dbReference type="PANTHER" id="PTHR47027">
    <property type="entry name" value="REVERSE TRANSCRIPTASE DOMAIN-CONTAINING PROTEIN"/>
    <property type="match status" value="1"/>
</dbReference>
<sequence length="962" mass="112005">MFHPHPFPRVVLGTLNVRRLASTARLVELQKEIEKTNLDVVALTELRWKSFGGIDLEDSDFCFFHAGPEDNSSTSGTGFLVKRRLKRHIQQFHQVAPRISRLDLQFEDQILRLYSVYAPATRSHEPNDDEDEEEDDDYEAFLEEIRAELRHVGMPIGVNRGANVGRSGESNRRIIPVLLGDMNAKMGRRTDEDEDAIGNHGYGERNRRGQLLVDLCEDFRLRSVNSYFKSRPERKWTWISPNGRSKNCIDYILAPRSIQFRSSNVLGSYNAGSDHRILRATIQPPTPRLWREDQTPMKKKKLNRDLFKMAVALNPPRINTESPEGYAQLTEYVHEAARFAEEDEEKKNRLSTRTTDLLRQRHVLRRLQVTSDDRIALTELNKLIRREVRNDINQHHRRLVEEAVMNCKGLRKVRGEVATGRRRIVQLRDNNGNLYSTKTQIHEVIKNFYEELYASTVNVEYEASEEPEECPEILPGEVEEAMRRMKTGRSPGRDKVTVEMLKLAKDSILGPLTGILNWCLRNCAVPEKMADASTILLFKKGDPMQLKNYRPISLLSAVYKILTKVIVTRIERILDAEQPEEQAGFRRNYSTVDHLQAINLLVEKTREYRIPLFIAFVDFEKAFDSVEINAVWNAIKRQGVPAAIINLLQKIYGQAASYIQLGEERVPIKIQRGVRQGDTISPKLFTATLEEVFRELEWEDFGINISGTKLSNLRFADIDIALIANTEEELQQMVTELDEASRRSGLKINREKTKILATEEASIRLNGEVIEQVEAFVYLGQELRLRRDHYKEITRRIQSGWNVFRRYTDFLTSRSVLMRWKRRLFDQCVLPAMLYGSETWSLTKSARKRLATAQRRMERRMVGVRLIDRKSNEWLRGVTKVKDIDEAARRRKWNFAWKMANGSLEKWSIRLEEWRPPVKRPLGRPRTRWSDEFTKKLGSRRWKHRARQEAKGHWINMGCDNM</sequence>
<comment type="caution">
    <text evidence="2">The sequence shown here is derived from an EMBL/GenBank/DDBJ whole genome shotgun (WGS) entry which is preliminary data.</text>
</comment>
<dbReference type="CDD" id="cd01650">
    <property type="entry name" value="RT_nLTR_like"/>
    <property type="match status" value="1"/>
</dbReference>
<evidence type="ECO:0000313" key="3">
    <source>
        <dbReference type="Proteomes" id="UP001175271"/>
    </source>
</evidence>
<dbReference type="Gene3D" id="3.60.10.10">
    <property type="entry name" value="Endonuclease/exonuclease/phosphatase"/>
    <property type="match status" value="1"/>
</dbReference>
<dbReference type="InterPro" id="IPR005135">
    <property type="entry name" value="Endo/exonuclease/phosphatase"/>
</dbReference>
<dbReference type="Pfam" id="PF03372">
    <property type="entry name" value="Exo_endo_phos"/>
    <property type="match status" value="1"/>
</dbReference>
<gene>
    <name evidence="2" type="ORF">QR680_007575</name>
</gene>
<dbReference type="InterPro" id="IPR043128">
    <property type="entry name" value="Rev_trsase/Diguanyl_cyclase"/>
</dbReference>
<dbReference type="InterPro" id="IPR000477">
    <property type="entry name" value="RT_dom"/>
</dbReference>
<reference evidence="2" key="1">
    <citation type="submission" date="2023-06" db="EMBL/GenBank/DDBJ databases">
        <title>Genomic analysis of the entomopathogenic nematode Steinernema hermaphroditum.</title>
        <authorList>
            <person name="Schwarz E.M."/>
            <person name="Heppert J.K."/>
            <person name="Baniya A."/>
            <person name="Schwartz H.T."/>
            <person name="Tan C.-H."/>
            <person name="Antoshechkin I."/>
            <person name="Sternberg P.W."/>
            <person name="Goodrich-Blair H."/>
            <person name="Dillman A.R."/>
        </authorList>
    </citation>
    <scope>NUCLEOTIDE SEQUENCE</scope>
    <source>
        <strain evidence="2">PS9179</strain>
        <tissue evidence="2">Whole animal</tissue>
    </source>
</reference>
<dbReference type="Pfam" id="PF00078">
    <property type="entry name" value="RVT_1"/>
    <property type="match status" value="1"/>
</dbReference>
<dbReference type="AlphaFoldDB" id="A0AA39IG21"/>
<dbReference type="EMBL" id="JAUCMV010000001">
    <property type="protein sequence ID" value="KAK0422442.1"/>
    <property type="molecule type" value="Genomic_DNA"/>
</dbReference>
<protein>
    <recommendedName>
        <fullName evidence="1">Reverse transcriptase domain-containing protein</fullName>
    </recommendedName>
</protein>
<dbReference type="PROSITE" id="PS50878">
    <property type="entry name" value="RT_POL"/>
    <property type="match status" value="1"/>
</dbReference>
<organism evidence="2 3">
    <name type="scientific">Steinernema hermaphroditum</name>
    <dbReference type="NCBI Taxonomy" id="289476"/>
    <lineage>
        <taxon>Eukaryota</taxon>
        <taxon>Metazoa</taxon>
        <taxon>Ecdysozoa</taxon>
        <taxon>Nematoda</taxon>
        <taxon>Chromadorea</taxon>
        <taxon>Rhabditida</taxon>
        <taxon>Tylenchina</taxon>
        <taxon>Panagrolaimomorpha</taxon>
        <taxon>Strongyloidoidea</taxon>
        <taxon>Steinernematidae</taxon>
        <taxon>Steinernema</taxon>
    </lineage>
</organism>
<name>A0AA39IG21_9BILA</name>
<dbReference type="SUPFAM" id="SSF56672">
    <property type="entry name" value="DNA/RNA polymerases"/>
    <property type="match status" value="1"/>
</dbReference>
<dbReference type="SUPFAM" id="SSF56219">
    <property type="entry name" value="DNase I-like"/>
    <property type="match status" value="1"/>
</dbReference>
<feature type="domain" description="Reverse transcriptase" evidence="1">
    <location>
        <begin position="518"/>
        <end position="783"/>
    </location>
</feature>
<dbReference type="GO" id="GO:0003824">
    <property type="term" value="F:catalytic activity"/>
    <property type="evidence" value="ECO:0007669"/>
    <property type="project" value="InterPro"/>
</dbReference>
<dbReference type="PANTHER" id="PTHR47027:SF20">
    <property type="entry name" value="REVERSE TRANSCRIPTASE-LIKE PROTEIN WITH RNA-DIRECTED DNA POLYMERASE DOMAIN"/>
    <property type="match status" value="1"/>
</dbReference>
<dbReference type="InterPro" id="IPR043502">
    <property type="entry name" value="DNA/RNA_pol_sf"/>
</dbReference>
<evidence type="ECO:0000313" key="2">
    <source>
        <dbReference type="EMBL" id="KAK0422442.1"/>
    </source>
</evidence>
<proteinExistence type="predicted"/>
<keyword evidence="3" id="KW-1185">Reference proteome</keyword>
<accession>A0AA39IG21</accession>
<dbReference type="InterPro" id="IPR036691">
    <property type="entry name" value="Endo/exonu/phosph_ase_sf"/>
</dbReference>
<dbReference type="Proteomes" id="UP001175271">
    <property type="component" value="Unassembled WGS sequence"/>
</dbReference>
<dbReference type="CDD" id="cd09076">
    <property type="entry name" value="L1-EN"/>
    <property type="match status" value="1"/>
</dbReference>
<evidence type="ECO:0000259" key="1">
    <source>
        <dbReference type="PROSITE" id="PS50878"/>
    </source>
</evidence>
<dbReference type="Gene3D" id="3.30.70.270">
    <property type="match status" value="1"/>
</dbReference>